<evidence type="ECO:0000256" key="5">
    <source>
        <dbReference type="ARBA" id="ARBA00022729"/>
    </source>
</evidence>
<dbReference type="Gene3D" id="2.40.160.60">
    <property type="entry name" value="Outer membrane protein transport protein (OMPP1/FadL/TodX)"/>
    <property type="match status" value="1"/>
</dbReference>
<reference evidence="8 9" key="2">
    <citation type="journal article" date="2010" name="J. Bacteriol.">
        <title>Complete genome sequence of Beijerinckia indica subsp. indica.</title>
        <authorList>
            <person name="Tamas I."/>
            <person name="Dedysh S.N."/>
            <person name="Liesack W."/>
            <person name="Stott M.B."/>
            <person name="Alam M."/>
            <person name="Murrell J.C."/>
            <person name="Dunfield P.F."/>
        </authorList>
    </citation>
    <scope>NUCLEOTIDE SEQUENCE [LARGE SCALE GENOMIC DNA]</scope>
    <source>
        <strain evidence="9">ATCC 9039 / DSM 1715 / NCIMB 8712</strain>
    </source>
</reference>
<evidence type="ECO:0000313" key="9">
    <source>
        <dbReference type="Proteomes" id="UP000001695"/>
    </source>
</evidence>
<evidence type="ECO:0000256" key="7">
    <source>
        <dbReference type="ARBA" id="ARBA00023237"/>
    </source>
</evidence>
<name>B2ICW4_BEII9</name>
<accession>B2ICW4</accession>
<evidence type="ECO:0000256" key="6">
    <source>
        <dbReference type="ARBA" id="ARBA00023136"/>
    </source>
</evidence>
<sequence length="430" mass="45836">MLLKSGSLMLTGTIACVIVSGNVGVVRAAGIELREQSADGLANAYAGVAAKAYNATTVFYNPAGMAFLQGNQIASTNTYIMPKSSFSGTVTGAGLSGTPQGGPSGQFAPTAPVGAMYAVWDYSANLKFGLAANTPFGLRTSYPDQWIGRYQALHSNITNFTFSPSVAYRINEQLSVGVGWQIGYFNAVLSQAINLPGLGLGRYDAHQSLSGNAVGFGGDIGFLYELDPATRVGLNYRSQIKYNLHGWSDVSAPTSLAALSTTFQSSGMNVSIKMPDMVTLSAYHEIDPRWAVMASVEWTNWSVLKELNIQFNNGRANTVIPENWHNSWAFSVGATYTADDRAKFHIGFAYDQSAISSANLTARLPDANRCAITGGYSYRLTEKLQAIFAYGHLFFDHSNISAQGTSAAGLLLGGYDTSANIVSIGLSMKL</sequence>
<keyword evidence="9" id="KW-1185">Reference proteome</keyword>
<evidence type="ECO:0000256" key="3">
    <source>
        <dbReference type="ARBA" id="ARBA00022452"/>
    </source>
</evidence>
<organism evidence="8 9">
    <name type="scientific">Beijerinckia indica subsp. indica (strain ATCC 9039 / DSM 1715 / NCIMB 8712)</name>
    <dbReference type="NCBI Taxonomy" id="395963"/>
    <lineage>
        <taxon>Bacteria</taxon>
        <taxon>Pseudomonadati</taxon>
        <taxon>Pseudomonadota</taxon>
        <taxon>Alphaproteobacteria</taxon>
        <taxon>Hyphomicrobiales</taxon>
        <taxon>Beijerinckiaceae</taxon>
        <taxon>Beijerinckia</taxon>
    </lineage>
</organism>
<dbReference type="eggNOG" id="COG2067">
    <property type="taxonomic scope" value="Bacteria"/>
</dbReference>
<dbReference type="AlphaFoldDB" id="B2ICW4"/>
<keyword evidence="6" id="KW-0472">Membrane</keyword>
<dbReference type="InterPro" id="IPR005017">
    <property type="entry name" value="OMPP1/FadL/TodX"/>
</dbReference>
<dbReference type="PANTHER" id="PTHR35093">
    <property type="entry name" value="OUTER MEMBRANE PROTEIN NMB0088-RELATED"/>
    <property type="match status" value="1"/>
</dbReference>
<dbReference type="KEGG" id="bid:Bind_1758"/>
<keyword evidence="5" id="KW-0732">Signal</keyword>
<dbReference type="RefSeq" id="WP_012384745.1">
    <property type="nucleotide sequence ID" value="NC_010581.1"/>
</dbReference>
<gene>
    <name evidence="8" type="ordered locus">Bind_1758</name>
</gene>
<dbReference type="PROSITE" id="PS51257">
    <property type="entry name" value="PROKAR_LIPOPROTEIN"/>
    <property type="match status" value="1"/>
</dbReference>
<dbReference type="STRING" id="395963.Bind_1758"/>
<dbReference type="OrthoDB" id="19849at2"/>
<evidence type="ECO:0000256" key="2">
    <source>
        <dbReference type="ARBA" id="ARBA00008163"/>
    </source>
</evidence>
<evidence type="ECO:0000313" key="8">
    <source>
        <dbReference type="EMBL" id="ACB95388.1"/>
    </source>
</evidence>
<evidence type="ECO:0000256" key="1">
    <source>
        <dbReference type="ARBA" id="ARBA00004571"/>
    </source>
</evidence>
<proteinExistence type="inferred from homology"/>
<dbReference type="HOGENOM" id="CLU_035981_0_1_5"/>
<comment type="similarity">
    <text evidence="2">Belongs to the OmpP1/FadL family.</text>
</comment>
<keyword evidence="4" id="KW-0812">Transmembrane</keyword>
<dbReference type="Proteomes" id="UP000001695">
    <property type="component" value="Chromosome"/>
</dbReference>
<dbReference type="GO" id="GO:0009279">
    <property type="term" value="C:cell outer membrane"/>
    <property type="evidence" value="ECO:0007669"/>
    <property type="project" value="UniProtKB-SubCell"/>
</dbReference>
<dbReference type="GO" id="GO:0015483">
    <property type="term" value="F:long-chain fatty acid transporting porin activity"/>
    <property type="evidence" value="ECO:0007669"/>
    <property type="project" value="TreeGrafter"/>
</dbReference>
<dbReference type="Pfam" id="PF03349">
    <property type="entry name" value="Toluene_X"/>
    <property type="match status" value="1"/>
</dbReference>
<keyword evidence="3" id="KW-1134">Transmembrane beta strand</keyword>
<dbReference type="PANTHER" id="PTHR35093:SF8">
    <property type="entry name" value="OUTER MEMBRANE PROTEIN NMB0088-RELATED"/>
    <property type="match status" value="1"/>
</dbReference>
<reference evidence="9" key="1">
    <citation type="submission" date="2008-03" db="EMBL/GenBank/DDBJ databases">
        <title>Complete sequence of chromosome of Beijerinckia indica subsp. indica ATCC 9039.</title>
        <authorList>
            <consortium name="US DOE Joint Genome Institute"/>
            <person name="Copeland A."/>
            <person name="Lucas S."/>
            <person name="Lapidus A."/>
            <person name="Glavina del Rio T."/>
            <person name="Dalin E."/>
            <person name="Tice H."/>
            <person name="Bruce D."/>
            <person name="Goodwin L."/>
            <person name="Pitluck S."/>
            <person name="LaButti K."/>
            <person name="Schmutz J."/>
            <person name="Larimer F."/>
            <person name="Land M."/>
            <person name="Hauser L."/>
            <person name="Kyrpides N."/>
            <person name="Mikhailova N."/>
            <person name="Dunfield P.F."/>
            <person name="Dedysh S.N."/>
            <person name="Liesack W."/>
            <person name="Saw J.H."/>
            <person name="Alam M."/>
            <person name="Chen Y."/>
            <person name="Murrell J.C."/>
            <person name="Richardson P."/>
        </authorList>
    </citation>
    <scope>NUCLEOTIDE SEQUENCE [LARGE SCALE GENOMIC DNA]</scope>
    <source>
        <strain evidence="9">ATCC 9039 / DSM 1715 / NCIMB 8712</strain>
    </source>
</reference>
<comment type="subcellular location">
    <subcellularLocation>
        <location evidence="1">Cell outer membrane</location>
        <topology evidence="1">Multi-pass membrane protein</topology>
    </subcellularLocation>
</comment>
<evidence type="ECO:0000256" key="4">
    <source>
        <dbReference type="ARBA" id="ARBA00022692"/>
    </source>
</evidence>
<keyword evidence="7" id="KW-0998">Cell outer membrane</keyword>
<dbReference type="EMBL" id="CP001016">
    <property type="protein sequence ID" value="ACB95388.1"/>
    <property type="molecule type" value="Genomic_DNA"/>
</dbReference>
<dbReference type="SUPFAM" id="SSF56935">
    <property type="entry name" value="Porins"/>
    <property type="match status" value="1"/>
</dbReference>
<protein>
    <submittedName>
        <fullName evidence="8">Membrane protein involved in aromatic hydrocarbon degradation</fullName>
    </submittedName>
</protein>